<dbReference type="PANTHER" id="PTHR22916:SF3">
    <property type="entry name" value="UDP-GLCNAC:BETAGAL BETA-1,3-N-ACETYLGLUCOSAMINYLTRANSFERASE-LIKE PROTEIN 1"/>
    <property type="match status" value="1"/>
</dbReference>
<evidence type="ECO:0000313" key="3">
    <source>
        <dbReference type="EMBL" id="GIM45661.1"/>
    </source>
</evidence>
<comment type="caution">
    <text evidence="3">The sequence shown here is derived from an EMBL/GenBank/DDBJ whole genome shotgun (WGS) entry which is preliminary data.</text>
</comment>
<dbReference type="Gene3D" id="3.90.550.10">
    <property type="entry name" value="Spore Coat Polysaccharide Biosynthesis Protein SpsA, Chain A"/>
    <property type="match status" value="1"/>
</dbReference>
<dbReference type="EMBL" id="BOQE01000001">
    <property type="protein sequence ID" value="GIM45661.1"/>
    <property type="molecule type" value="Genomic_DNA"/>
</dbReference>
<organism evidence="3 4">
    <name type="scientific">Collibacillus ludicampi</name>
    <dbReference type="NCBI Taxonomy" id="2771369"/>
    <lineage>
        <taxon>Bacteria</taxon>
        <taxon>Bacillati</taxon>
        <taxon>Bacillota</taxon>
        <taxon>Bacilli</taxon>
        <taxon>Bacillales</taxon>
        <taxon>Alicyclobacillaceae</taxon>
        <taxon>Collibacillus</taxon>
    </lineage>
</organism>
<dbReference type="CDD" id="cd04196">
    <property type="entry name" value="GT_2_like_d"/>
    <property type="match status" value="1"/>
</dbReference>
<keyword evidence="4" id="KW-1185">Reference proteome</keyword>
<reference evidence="3" key="1">
    <citation type="journal article" date="2023" name="Int. J. Syst. Evol. Microbiol.">
        <title>Collibacillus ludicampi gen. nov., sp. nov., a new soil bacterium of the family Alicyclobacillaceae.</title>
        <authorList>
            <person name="Jojima T."/>
            <person name="Ioku Y."/>
            <person name="Fukuta Y."/>
            <person name="Shirasaka N."/>
            <person name="Matsumura Y."/>
            <person name="Mori M."/>
        </authorList>
    </citation>
    <scope>NUCLEOTIDE SEQUENCE</scope>
    <source>
        <strain evidence="3">TP075</strain>
    </source>
</reference>
<dbReference type="AlphaFoldDB" id="A0AAV4LD33"/>
<evidence type="ECO:0000256" key="1">
    <source>
        <dbReference type="ARBA" id="ARBA00006739"/>
    </source>
</evidence>
<evidence type="ECO:0000313" key="4">
    <source>
        <dbReference type="Proteomes" id="UP001057291"/>
    </source>
</evidence>
<feature type="domain" description="Glycosyltransferase 2-like" evidence="2">
    <location>
        <begin position="13"/>
        <end position="151"/>
    </location>
</feature>
<dbReference type="InterPro" id="IPR001173">
    <property type="entry name" value="Glyco_trans_2-like"/>
</dbReference>
<dbReference type="Proteomes" id="UP001057291">
    <property type="component" value="Unassembled WGS sequence"/>
</dbReference>
<name>A0AAV4LD33_9BACL</name>
<dbReference type="Pfam" id="PF00535">
    <property type="entry name" value="Glycos_transf_2"/>
    <property type="match status" value="1"/>
</dbReference>
<dbReference type="RefSeq" id="WP_282198842.1">
    <property type="nucleotide sequence ID" value="NZ_BOQE01000001.1"/>
</dbReference>
<dbReference type="PANTHER" id="PTHR22916">
    <property type="entry name" value="GLYCOSYLTRANSFERASE"/>
    <property type="match status" value="1"/>
</dbReference>
<protein>
    <submittedName>
        <fullName evidence="3">Glycosyl transferase</fullName>
    </submittedName>
</protein>
<dbReference type="SUPFAM" id="SSF53448">
    <property type="entry name" value="Nucleotide-diphospho-sugar transferases"/>
    <property type="match status" value="1"/>
</dbReference>
<sequence length="318" mass="37707">MNTRGLYVKKIAILLSTYNGEMYLEQMIKSLLNQTYKDFTLIIRDDNSNDRTRQIISKYQQSNKNFVVLFDNSNLGTKSSYEKLLQFAIQKGYEYFMFADQDDVWFPDKVERTLHRMIMMEFQYPKIPLLVHTDLKVSNSHLKVISESFWRYQKLDPRFTDLNRLLTQNVITGCTMMINRRLAELGIPIPEQAIMHDWWLGLVASAFGRIDHITDPTILYRQHAENSVGAKRFNFCYVLKKTSDKVLLSPNIEQARAFYKLYENRLSDDQKKKLNAFVRLKDMNLIKRLFVIISHKFFKIGIIRNLGMILKLSFNYYR</sequence>
<keyword evidence="3" id="KW-0808">Transferase</keyword>
<proteinExistence type="inferred from homology"/>
<dbReference type="GO" id="GO:0016758">
    <property type="term" value="F:hexosyltransferase activity"/>
    <property type="evidence" value="ECO:0007669"/>
    <property type="project" value="UniProtKB-ARBA"/>
</dbReference>
<dbReference type="InterPro" id="IPR029044">
    <property type="entry name" value="Nucleotide-diphossugar_trans"/>
</dbReference>
<accession>A0AAV4LD33</accession>
<gene>
    <name evidence="3" type="primary">cps2F</name>
    <name evidence="3" type="ORF">DNHGIG_12100</name>
</gene>
<comment type="similarity">
    <text evidence="1">Belongs to the glycosyltransferase 2 family.</text>
</comment>
<evidence type="ECO:0000259" key="2">
    <source>
        <dbReference type="Pfam" id="PF00535"/>
    </source>
</evidence>